<keyword evidence="1" id="KW-0472">Membrane</keyword>
<sequence>MNTGVKANHARPLLQLPLLATAAIDTAMVVVFAASGRRSHDEHLTVLGILDTAWPFLAGAAVGWSLMYVYAHVGSPDSTGTRTFRPERVVPFGIVVWILSVAIGMTLRAVLNQGTAAAFIGVATLSLGIFLIGWRVVANRVYQMFQR</sequence>
<gene>
    <name evidence="2" type="ORF">GCM10010528_03250</name>
</gene>
<dbReference type="InterPro" id="IPR021414">
    <property type="entry name" value="DUF3054"/>
</dbReference>
<feature type="transmembrane region" description="Helical" evidence="1">
    <location>
        <begin position="92"/>
        <end position="111"/>
    </location>
</feature>
<proteinExistence type="predicted"/>
<reference evidence="3" key="1">
    <citation type="journal article" date="2019" name="Int. J. Syst. Evol. Microbiol.">
        <title>The Global Catalogue of Microorganisms (GCM) 10K type strain sequencing project: providing services to taxonomists for standard genome sequencing and annotation.</title>
        <authorList>
            <consortium name="The Broad Institute Genomics Platform"/>
            <consortium name="The Broad Institute Genome Sequencing Center for Infectious Disease"/>
            <person name="Wu L."/>
            <person name="Ma J."/>
        </authorList>
    </citation>
    <scope>NUCLEOTIDE SEQUENCE [LARGE SCALE GENOMIC DNA]</scope>
    <source>
        <strain evidence="3">JCM 14234</strain>
    </source>
</reference>
<dbReference type="RefSeq" id="WP_290704009.1">
    <property type="nucleotide sequence ID" value="NZ_BAAAVS010000002.1"/>
</dbReference>
<evidence type="ECO:0000256" key="1">
    <source>
        <dbReference type="SAM" id="Phobius"/>
    </source>
</evidence>
<evidence type="ECO:0000313" key="3">
    <source>
        <dbReference type="Proteomes" id="UP001501035"/>
    </source>
</evidence>
<keyword evidence="3" id="KW-1185">Reference proteome</keyword>
<feature type="transmembrane region" description="Helical" evidence="1">
    <location>
        <begin position="52"/>
        <end position="71"/>
    </location>
</feature>
<organism evidence="2 3">
    <name type="scientific">Gordonia defluvii</name>
    <dbReference type="NCBI Taxonomy" id="283718"/>
    <lineage>
        <taxon>Bacteria</taxon>
        <taxon>Bacillati</taxon>
        <taxon>Actinomycetota</taxon>
        <taxon>Actinomycetes</taxon>
        <taxon>Mycobacteriales</taxon>
        <taxon>Gordoniaceae</taxon>
        <taxon>Gordonia</taxon>
    </lineage>
</organism>
<keyword evidence="1" id="KW-1133">Transmembrane helix</keyword>
<name>A0ABP6KV57_9ACTN</name>
<dbReference type="EMBL" id="BAAAVS010000002">
    <property type="protein sequence ID" value="GAA3024616.1"/>
    <property type="molecule type" value="Genomic_DNA"/>
</dbReference>
<comment type="caution">
    <text evidence="2">The sequence shown here is derived from an EMBL/GenBank/DDBJ whole genome shotgun (WGS) entry which is preliminary data.</text>
</comment>
<protein>
    <submittedName>
        <fullName evidence="2">DUF3054 domain-containing protein</fullName>
    </submittedName>
</protein>
<feature type="transmembrane region" description="Helical" evidence="1">
    <location>
        <begin position="117"/>
        <end position="137"/>
    </location>
</feature>
<dbReference type="Pfam" id="PF11255">
    <property type="entry name" value="DUF3054"/>
    <property type="match status" value="1"/>
</dbReference>
<keyword evidence="1" id="KW-0812">Transmembrane</keyword>
<dbReference type="Proteomes" id="UP001501035">
    <property type="component" value="Unassembled WGS sequence"/>
</dbReference>
<evidence type="ECO:0000313" key="2">
    <source>
        <dbReference type="EMBL" id="GAA3024616.1"/>
    </source>
</evidence>
<accession>A0ABP6KV57</accession>